<reference evidence="7 8" key="1">
    <citation type="journal article" date="2017" name="Genome Biol. Evol.">
        <title>Phytophthora megakarya and P. palmivora, closely related causal agents of cacao black pod rot, underwent increases in genome sizes and gene numbers by different mechanisms.</title>
        <authorList>
            <person name="Ali S.S."/>
            <person name="Shao J."/>
            <person name="Lary D.J."/>
            <person name="Kronmiller B."/>
            <person name="Shen D."/>
            <person name="Strem M.D."/>
            <person name="Amoako-Attah I."/>
            <person name="Akrofi A.Y."/>
            <person name="Begoude B.A."/>
            <person name="Ten Hoopen G.M."/>
            <person name="Coulibaly K."/>
            <person name="Kebe B.I."/>
            <person name="Melnick R.L."/>
            <person name="Guiltinan M.J."/>
            <person name="Tyler B.M."/>
            <person name="Meinhardt L.W."/>
            <person name="Bailey B.A."/>
        </authorList>
    </citation>
    <scope>NUCLEOTIDE SEQUENCE [LARGE SCALE GENOMIC DNA]</scope>
    <source>
        <strain evidence="8">sbr112.9</strain>
    </source>
</reference>
<evidence type="ECO:0000313" key="7">
    <source>
        <dbReference type="EMBL" id="POM72598.1"/>
    </source>
</evidence>
<name>A0A2P4Y446_9STRA</name>
<dbReference type="AlphaFoldDB" id="A0A2P4Y446"/>
<feature type="signal peptide" evidence="5">
    <location>
        <begin position="1"/>
        <end position="24"/>
    </location>
</feature>
<protein>
    <recommendedName>
        <fullName evidence="5">RxLR effector protein</fullName>
    </recommendedName>
</protein>
<comment type="caution">
    <text evidence="7">The sequence shown here is derived from an EMBL/GenBank/DDBJ whole genome shotgun (WGS) entry which is preliminary data.</text>
</comment>
<feature type="transmembrane region" description="Helical" evidence="6">
    <location>
        <begin position="119"/>
        <end position="138"/>
    </location>
</feature>
<comment type="similarity">
    <text evidence="2 5">Belongs to the RxLR effector family.</text>
</comment>
<keyword evidence="8" id="KW-1185">Reference proteome</keyword>
<keyword evidence="6" id="KW-1133">Transmembrane helix</keyword>
<keyword evidence="6" id="KW-0472">Membrane</keyword>
<keyword evidence="4 5" id="KW-0732">Signal</keyword>
<keyword evidence="6" id="KW-0812">Transmembrane</keyword>
<evidence type="ECO:0000256" key="3">
    <source>
        <dbReference type="ARBA" id="ARBA00022525"/>
    </source>
</evidence>
<evidence type="ECO:0000256" key="2">
    <source>
        <dbReference type="ARBA" id="ARBA00010400"/>
    </source>
</evidence>
<comment type="function">
    <text evidence="5">Effector that suppresses plant defense responses during pathogen infection.</text>
</comment>
<accession>A0A2P4Y446</accession>
<dbReference type="InterPro" id="IPR031825">
    <property type="entry name" value="RXLR"/>
</dbReference>
<evidence type="ECO:0000256" key="4">
    <source>
        <dbReference type="ARBA" id="ARBA00022729"/>
    </source>
</evidence>
<dbReference type="OrthoDB" id="126586at2759"/>
<evidence type="ECO:0000256" key="5">
    <source>
        <dbReference type="RuleBase" id="RU367124"/>
    </source>
</evidence>
<feature type="chain" id="PRO_5015154193" description="RxLR effector protein" evidence="5">
    <location>
        <begin position="25"/>
        <end position="141"/>
    </location>
</feature>
<dbReference type="PROSITE" id="PS51257">
    <property type="entry name" value="PROKAR_LIPOPROTEIN"/>
    <property type="match status" value="1"/>
</dbReference>
<comment type="subcellular location">
    <subcellularLocation>
        <location evidence="1 5">Secreted</location>
    </subcellularLocation>
</comment>
<evidence type="ECO:0000256" key="6">
    <source>
        <dbReference type="SAM" id="Phobius"/>
    </source>
</evidence>
<dbReference type="EMBL" id="NCKW01005626">
    <property type="protein sequence ID" value="POM72598.1"/>
    <property type="molecule type" value="Genomic_DNA"/>
</dbReference>
<dbReference type="Pfam" id="PF16810">
    <property type="entry name" value="RXLR"/>
    <property type="match status" value="1"/>
</dbReference>
<comment type="domain">
    <text evidence="5">The RxLR-dEER motif acts to carry the protein into the host cell cytoplasm through binding to cell surface phosphatidylinositol-3-phosphate.</text>
</comment>
<organism evidence="7 8">
    <name type="scientific">Phytophthora palmivora</name>
    <dbReference type="NCBI Taxonomy" id="4796"/>
    <lineage>
        <taxon>Eukaryota</taxon>
        <taxon>Sar</taxon>
        <taxon>Stramenopiles</taxon>
        <taxon>Oomycota</taxon>
        <taxon>Peronosporomycetes</taxon>
        <taxon>Peronosporales</taxon>
        <taxon>Peronosporaceae</taxon>
        <taxon>Phytophthora</taxon>
    </lineage>
</organism>
<dbReference type="Proteomes" id="UP000237271">
    <property type="component" value="Unassembled WGS sequence"/>
</dbReference>
<evidence type="ECO:0000256" key="1">
    <source>
        <dbReference type="ARBA" id="ARBA00004613"/>
    </source>
</evidence>
<keyword evidence="3 5" id="KW-0964">Secreted</keyword>
<evidence type="ECO:0000313" key="8">
    <source>
        <dbReference type="Proteomes" id="UP000237271"/>
    </source>
</evidence>
<proteinExistence type="inferred from homology"/>
<sequence>MRTVSVFVLLVVTLVACCNDFTGAENAIEATNQHKSINIPVTNAFNRRNLRTANGEERGFNFMDKLPAIFKRNPSLSKQVEKLQSNPAKLQALEKSTFTSKMRAYFKHMSDNSSKTEKAIMAGTIILFIIAMPLVWTYSHW</sequence>
<gene>
    <name evidence="7" type="ORF">PHPALM_10655</name>
</gene>